<reference evidence="6 7" key="2">
    <citation type="submission" date="2016-08" db="EMBL/GenBank/DDBJ databases">
        <title>Pervasive Adenine N6-methylation of Active Genes in Fungi.</title>
        <authorList>
            <consortium name="DOE Joint Genome Institute"/>
            <person name="Mondo S.J."/>
            <person name="Dannebaum R.O."/>
            <person name="Kuo R.C."/>
            <person name="Labutti K."/>
            <person name="Haridas S."/>
            <person name="Kuo A."/>
            <person name="Salamov A."/>
            <person name="Ahrendt S.R."/>
            <person name="Lipzen A."/>
            <person name="Sullivan W."/>
            <person name="Andreopoulos W.B."/>
            <person name="Clum A."/>
            <person name="Lindquist E."/>
            <person name="Daum C."/>
            <person name="Ramamoorthy G.K."/>
            <person name="Gryganskyi A."/>
            <person name="Culley D."/>
            <person name="Magnuson J.K."/>
            <person name="James T.Y."/>
            <person name="O'Malley M.A."/>
            <person name="Stajich J.E."/>
            <person name="Spatafora J.W."/>
            <person name="Visel A."/>
            <person name="Grigoriev I.V."/>
        </authorList>
    </citation>
    <scope>NUCLEOTIDE SEQUENCE [LARGE SCALE GENOMIC DNA]</scope>
    <source>
        <strain evidence="7">finn</strain>
    </source>
</reference>
<feature type="chain" id="PRO_5012101364" description="alpha-galactosidase" evidence="4">
    <location>
        <begin position="25"/>
        <end position="307"/>
    </location>
</feature>
<organism evidence="6 7">
    <name type="scientific">Piromyces finnis</name>
    <dbReference type="NCBI Taxonomy" id="1754191"/>
    <lineage>
        <taxon>Eukaryota</taxon>
        <taxon>Fungi</taxon>
        <taxon>Fungi incertae sedis</taxon>
        <taxon>Chytridiomycota</taxon>
        <taxon>Chytridiomycota incertae sedis</taxon>
        <taxon>Neocallimastigomycetes</taxon>
        <taxon>Neocallimastigales</taxon>
        <taxon>Neocallimastigaceae</taxon>
        <taxon>Piromyces</taxon>
    </lineage>
</organism>
<evidence type="ECO:0000256" key="2">
    <source>
        <dbReference type="ARBA" id="ARBA00012755"/>
    </source>
</evidence>
<evidence type="ECO:0000313" key="7">
    <source>
        <dbReference type="Proteomes" id="UP000193719"/>
    </source>
</evidence>
<reference evidence="6 7" key="1">
    <citation type="submission" date="2016-08" db="EMBL/GenBank/DDBJ databases">
        <title>Genomes of anaerobic fungi encode conserved fungal cellulosomes for biomass hydrolysis.</title>
        <authorList>
            <consortium name="DOE Joint Genome Institute"/>
            <person name="Haitjema C.H."/>
            <person name="Gilmore S.P."/>
            <person name="Henske J.K."/>
            <person name="Solomon K.V."/>
            <person name="De Groot R."/>
            <person name="Kuo A."/>
            <person name="Mondo S.J."/>
            <person name="Salamov A.A."/>
            <person name="Labutti K."/>
            <person name="Zhao Z."/>
            <person name="Chiniquy J."/>
            <person name="Barry K."/>
            <person name="Brewer H.M."/>
            <person name="Purvine S.O."/>
            <person name="Wright A.T."/>
            <person name="Boxma B."/>
            <person name="Van Alen T."/>
            <person name="Hackstein J.H."/>
            <person name="Baker S.E."/>
            <person name="Grigoriev I.V."/>
            <person name="O'Malley M.A."/>
        </authorList>
    </citation>
    <scope>NUCLEOTIDE SEQUENCE [LARGE SCALE GENOMIC DNA]</scope>
    <source>
        <strain evidence="7">finn</strain>
    </source>
</reference>
<feature type="signal peptide" evidence="4">
    <location>
        <begin position="1"/>
        <end position="24"/>
    </location>
</feature>
<evidence type="ECO:0000256" key="4">
    <source>
        <dbReference type="SAM" id="SignalP"/>
    </source>
</evidence>
<dbReference type="OrthoDB" id="2108802at2759"/>
<dbReference type="InterPro" id="IPR017853">
    <property type="entry name" value="GH"/>
</dbReference>
<comment type="caution">
    <text evidence="6">The sequence shown here is derived from an EMBL/GenBank/DDBJ whole genome shotgun (WGS) entry which is preliminary data.</text>
</comment>
<feature type="region of interest" description="Disordered" evidence="3">
    <location>
        <begin position="276"/>
        <end position="307"/>
    </location>
</feature>
<dbReference type="STRING" id="1754191.A0A1Y1UY64"/>
<dbReference type="EC" id="3.2.1.22" evidence="2"/>
<dbReference type="AlphaFoldDB" id="A0A1Y1UY64"/>
<protein>
    <recommendedName>
        <fullName evidence="2">alpha-galactosidase</fullName>
        <ecNumber evidence="2">3.2.1.22</ecNumber>
    </recommendedName>
</protein>
<dbReference type="InterPro" id="IPR004352">
    <property type="entry name" value="GH114_TIM-barrel"/>
</dbReference>
<dbReference type="Gene3D" id="3.20.20.70">
    <property type="entry name" value="Aldolase class I"/>
    <property type="match status" value="1"/>
</dbReference>
<comment type="catalytic activity">
    <reaction evidence="1">
        <text>Hydrolysis of terminal, non-reducing alpha-D-galactose residues in alpha-D-galactosides, including galactose oligosaccharides, galactomannans and galactolipids.</text>
        <dbReference type="EC" id="3.2.1.22"/>
    </reaction>
</comment>
<keyword evidence="4" id="KW-0732">Signal</keyword>
<keyword evidence="7" id="KW-1185">Reference proteome</keyword>
<dbReference type="InterPro" id="IPR013785">
    <property type="entry name" value="Aldolase_TIM"/>
</dbReference>
<dbReference type="PANTHER" id="PTHR35273">
    <property type="entry name" value="ALPHA-1,4 POLYGALACTOSAMINIDASE, PUTATIVE (AFU_ORTHOLOGUE AFUA_3G07890)-RELATED"/>
    <property type="match status" value="1"/>
</dbReference>
<dbReference type="GO" id="GO:0004557">
    <property type="term" value="F:alpha-galactosidase activity"/>
    <property type="evidence" value="ECO:0007669"/>
    <property type="project" value="UniProtKB-EC"/>
</dbReference>
<sequence>MQLAILIFIIVPLLTSLNLQGVNAYWKPKAGLTWNWVLGDNPNKINFKKGEYDVIDIDLFNADGKTIQYLHDIDIKVICYFSAGTYEPFRKESSGMRMVEGLVRTKMKDWEENWLDFRVEAIKPFMIERLDLAKEKGCDGIEFDNVDAFTNVKWKDRLTAKDQLQYNRWLAQEAHARDLSAGLKNCLELVKELVDDYDFAINEQCSDYYECQDYHTFLKKDKAVFAAFYGLVTDKKFMNKVCRQMKHLNISAIIKDPDEELHYDYLRFDEKIHCSEIDSDSPPSSSDIKKKNKKKTKNFQSDRKIDL</sequence>
<evidence type="ECO:0000256" key="3">
    <source>
        <dbReference type="SAM" id="MobiDB-lite"/>
    </source>
</evidence>
<dbReference type="Proteomes" id="UP000193719">
    <property type="component" value="Unassembled WGS sequence"/>
</dbReference>
<evidence type="ECO:0000256" key="1">
    <source>
        <dbReference type="ARBA" id="ARBA00001255"/>
    </source>
</evidence>
<dbReference type="SUPFAM" id="SSF51445">
    <property type="entry name" value="(Trans)glycosidases"/>
    <property type="match status" value="1"/>
</dbReference>
<gene>
    <name evidence="6" type="ORF">BCR36DRAFT_337250</name>
</gene>
<proteinExistence type="predicted"/>
<name>A0A1Y1UY64_9FUNG</name>
<dbReference type="EMBL" id="MCFH01000063">
    <property type="protein sequence ID" value="ORX42525.1"/>
    <property type="molecule type" value="Genomic_DNA"/>
</dbReference>
<evidence type="ECO:0000313" key="6">
    <source>
        <dbReference type="EMBL" id="ORX42525.1"/>
    </source>
</evidence>
<evidence type="ECO:0000259" key="5">
    <source>
        <dbReference type="Pfam" id="PF03537"/>
    </source>
</evidence>
<dbReference type="Pfam" id="PF03537">
    <property type="entry name" value="Glyco_hydro_114"/>
    <property type="match status" value="1"/>
</dbReference>
<feature type="domain" description="Glycoside-hydrolase family GH114 TIM-barrel" evidence="5">
    <location>
        <begin position="33"/>
        <end position="257"/>
    </location>
</feature>
<dbReference type="PANTHER" id="PTHR35273:SF2">
    <property type="entry name" value="ALPHA-GALACTOSIDASE"/>
    <property type="match status" value="1"/>
</dbReference>
<accession>A0A1Y1UY64</accession>